<dbReference type="EMBL" id="LUUI01000078">
    <property type="protein sequence ID" value="OAI18453.1"/>
    <property type="molecule type" value="Genomic_DNA"/>
</dbReference>
<dbReference type="GO" id="GO:0005886">
    <property type="term" value="C:plasma membrane"/>
    <property type="evidence" value="ECO:0007669"/>
    <property type="project" value="UniProtKB-SubCell"/>
</dbReference>
<dbReference type="STRING" id="980561.A1359_05025"/>
<dbReference type="RefSeq" id="WP_066979307.1">
    <property type="nucleotide sequence ID" value="NZ_LUUI01000078.1"/>
</dbReference>
<gene>
    <name evidence="4" type="primary">hflD</name>
    <name evidence="5" type="ORF">A1359_05025</name>
</gene>
<dbReference type="InterPro" id="IPR035932">
    <property type="entry name" value="HflD-like_sf"/>
</dbReference>
<dbReference type="Pfam" id="PF04356">
    <property type="entry name" value="DUF489"/>
    <property type="match status" value="1"/>
</dbReference>
<name>A0A177NM36_9GAMM</name>
<accession>A0A177NM36</accession>
<dbReference type="NCBIfam" id="NF001246">
    <property type="entry name" value="PRK00218.1-2"/>
    <property type="match status" value="1"/>
</dbReference>
<proteinExistence type="inferred from homology"/>
<comment type="similarity">
    <text evidence="4">Belongs to the HflD family.</text>
</comment>
<keyword evidence="6" id="KW-1185">Reference proteome</keyword>
<dbReference type="OrthoDB" id="9788031at2"/>
<comment type="subcellular location">
    <subcellularLocation>
        <location evidence="4">Cytoplasm</location>
    </subcellularLocation>
    <subcellularLocation>
        <location evidence="4">Cell membrane</location>
        <topology evidence="4">Peripheral membrane protein</topology>
        <orientation evidence="4">Cytoplasmic side</orientation>
    </subcellularLocation>
</comment>
<evidence type="ECO:0000256" key="2">
    <source>
        <dbReference type="ARBA" id="ARBA00022490"/>
    </source>
</evidence>
<dbReference type="SUPFAM" id="SSF101322">
    <property type="entry name" value="YcfC-like"/>
    <property type="match status" value="1"/>
</dbReference>
<dbReference type="Proteomes" id="UP000078476">
    <property type="component" value="Unassembled WGS sequence"/>
</dbReference>
<sequence length="207" mass="22519">MSLISLSNQTIALAGIAQACSLVRQLATTGNADLAAMTASIGSILKIDSDSVSDVFGGLAGIQHGLQELDKQLTSRVVANPEQARYAAQLVHLQKQLAQNGNMLNQIQIGITKAQGQAEHFSVMHENVLANLADIYHNTISTLQPRIMVNGDPQHLSNQNTINRIRALLLAGIRASLLWRQCGGSRWHLILARKKLQDESHHLLTQI</sequence>
<dbReference type="InterPro" id="IPR007451">
    <property type="entry name" value="HflD"/>
</dbReference>
<evidence type="ECO:0000256" key="1">
    <source>
        <dbReference type="ARBA" id="ARBA00022475"/>
    </source>
</evidence>
<evidence type="ECO:0000313" key="5">
    <source>
        <dbReference type="EMBL" id="OAI18453.1"/>
    </source>
</evidence>
<organism evidence="5 6">
    <name type="scientific">Methylomonas lenta</name>
    <dbReference type="NCBI Taxonomy" id="980561"/>
    <lineage>
        <taxon>Bacteria</taxon>
        <taxon>Pseudomonadati</taxon>
        <taxon>Pseudomonadota</taxon>
        <taxon>Gammaproteobacteria</taxon>
        <taxon>Methylococcales</taxon>
        <taxon>Methylococcaceae</taxon>
        <taxon>Methylomonas</taxon>
    </lineage>
</organism>
<comment type="caution">
    <text evidence="5">The sequence shown here is derived from an EMBL/GenBank/DDBJ whole genome shotgun (WGS) entry which is preliminary data.</text>
</comment>
<dbReference type="PANTHER" id="PTHR38100:SF1">
    <property type="entry name" value="HIGH FREQUENCY LYSOGENIZATION PROTEIN HFLD"/>
    <property type="match status" value="1"/>
</dbReference>
<dbReference type="GO" id="GO:0005737">
    <property type="term" value="C:cytoplasm"/>
    <property type="evidence" value="ECO:0007669"/>
    <property type="project" value="UniProtKB-SubCell"/>
</dbReference>
<evidence type="ECO:0000256" key="4">
    <source>
        <dbReference type="HAMAP-Rule" id="MF_00695"/>
    </source>
</evidence>
<keyword evidence="3 4" id="KW-0472">Membrane</keyword>
<keyword evidence="1 4" id="KW-1003">Cell membrane</keyword>
<reference evidence="5 6" key="1">
    <citation type="submission" date="2016-03" db="EMBL/GenBank/DDBJ databases">
        <authorList>
            <person name="Ploux O."/>
        </authorList>
    </citation>
    <scope>NUCLEOTIDE SEQUENCE [LARGE SCALE GENOMIC DNA]</scope>
    <source>
        <strain evidence="5 6">R-45370</strain>
    </source>
</reference>
<evidence type="ECO:0000313" key="6">
    <source>
        <dbReference type="Proteomes" id="UP000078476"/>
    </source>
</evidence>
<keyword evidence="2 4" id="KW-0963">Cytoplasm</keyword>
<dbReference type="AlphaFoldDB" id="A0A177NM36"/>
<protein>
    <recommendedName>
        <fullName evidence="4">High frequency lysogenization protein HflD homolog</fullName>
    </recommendedName>
</protein>
<dbReference type="HAMAP" id="MF_00695">
    <property type="entry name" value="HflD_protein"/>
    <property type="match status" value="1"/>
</dbReference>
<evidence type="ECO:0000256" key="3">
    <source>
        <dbReference type="ARBA" id="ARBA00023136"/>
    </source>
</evidence>
<dbReference type="Gene3D" id="1.10.3890.10">
    <property type="entry name" value="HflD-like"/>
    <property type="match status" value="1"/>
</dbReference>
<dbReference type="PANTHER" id="PTHR38100">
    <property type="entry name" value="HIGH FREQUENCY LYSOGENIZATION PROTEIN HFLD"/>
    <property type="match status" value="1"/>
</dbReference>